<dbReference type="EMBL" id="JOJR01000028">
    <property type="protein sequence ID" value="RCN49977.1"/>
    <property type="molecule type" value="Genomic_DNA"/>
</dbReference>
<feature type="domain" description="Large ribosomal subunit protein mL46 N-terminal" evidence="1">
    <location>
        <begin position="10"/>
        <end position="60"/>
    </location>
</feature>
<organism evidence="2 3">
    <name type="scientific">Ancylostoma caninum</name>
    <name type="common">Dog hookworm</name>
    <dbReference type="NCBI Taxonomy" id="29170"/>
    <lineage>
        <taxon>Eukaryota</taxon>
        <taxon>Metazoa</taxon>
        <taxon>Ecdysozoa</taxon>
        <taxon>Nematoda</taxon>
        <taxon>Chromadorea</taxon>
        <taxon>Rhabditida</taxon>
        <taxon>Rhabditina</taxon>
        <taxon>Rhabditomorpha</taxon>
        <taxon>Strongyloidea</taxon>
        <taxon>Ancylostomatidae</taxon>
        <taxon>Ancylostomatinae</taxon>
        <taxon>Ancylostoma</taxon>
    </lineage>
</organism>
<sequence length="61" mass="7264">MRLSLLRSRWDVMVSVALSRPQVIAPPMSEIEKRFQCLQLEEEHEKSLMCDFELKSLRDEK</sequence>
<dbReference type="Proteomes" id="UP000252519">
    <property type="component" value="Unassembled WGS sequence"/>
</dbReference>
<keyword evidence="3" id="KW-1185">Reference proteome</keyword>
<dbReference type="InterPro" id="IPR021757">
    <property type="entry name" value="Ribosomal_mL46_N"/>
</dbReference>
<evidence type="ECO:0000313" key="3">
    <source>
        <dbReference type="Proteomes" id="UP000252519"/>
    </source>
</evidence>
<protein>
    <recommendedName>
        <fullName evidence="1">Large ribosomal subunit protein mL46 N-terminal domain-containing protein</fullName>
    </recommendedName>
</protein>
<reference evidence="2 3" key="1">
    <citation type="submission" date="2014-10" db="EMBL/GenBank/DDBJ databases">
        <title>Draft genome of the hookworm Ancylostoma caninum.</title>
        <authorList>
            <person name="Mitreva M."/>
        </authorList>
    </citation>
    <scope>NUCLEOTIDE SEQUENCE [LARGE SCALE GENOMIC DNA]</scope>
    <source>
        <strain evidence="2 3">Baltimore</strain>
    </source>
</reference>
<proteinExistence type="predicted"/>
<dbReference type="OrthoDB" id="410701at2759"/>
<evidence type="ECO:0000313" key="2">
    <source>
        <dbReference type="EMBL" id="RCN49977.1"/>
    </source>
</evidence>
<gene>
    <name evidence="2" type="ORF">ANCCAN_04013</name>
</gene>
<dbReference type="Pfam" id="PF11788">
    <property type="entry name" value="MRP-L46"/>
    <property type="match status" value="1"/>
</dbReference>
<dbReference type="AlphaFoldDB" id="A0A368H401"/>
<accession>A0A368H401</accession>
<evidence type="ECO:0000259" key="1">
    <source>
        <dbReference type="Pfam" id="PF11788"/>
    </source>
</evidence>
<name>A0A368H401_ANCCA</name>
<comment type="caution">
    <text evidence="2">The sequence shown here is derived from an EMBL/GenBank/DDBJ whole genome shotgun (WGS) entry which is preliminary data.</text>
</comment>